<dbReference type="Proteomes" id="UP000580474">
    <property type="component" value="Unassembled WGS sequence"/>
</dbReference>
<dbReference type="RefSeq" id="WP_184483324.1">
    <property type="nucleotide sequence ID" value="NZ_JACHIV010000001.1"/>
</dbReference>
<proteinExistence type="predicted"/>
<feature type="transmembrane region" description="Helical" evidence="2">
    <location>
        <begin position="107"/>
        <end position="127"/>
    </location>
</feature>
<feature type="region of interest" description="Disordered" evidence="1">
    <location>
        <begin position="1"/>
        <end position="105"/>
    </location>
</feature>
<evidence type="ECO:0000256" key="2">
    <source>
        <dbReference type="SAM" id="Phobius"/>
    </source>
</evidence>
<keyword evidence="4" id="KW-1185">Reference proteome</keyword>
<name>A0A840NJW8_9PSEU</name>
<reference evidence="3 4" key="1">
    <citation type="submission" date="2020-08" db="EMBL/GenBank/DDBJ databases">
        <title>Sequencing the genomes of 1000 actinobacteria strains.</title>
        <authorList>
            <person name="Klenk H.-P."/>
        </authorList>
    </citation>
    <scope>NUCLEOTIDE SEQUENCE [LARGE SCALE GENOMIC DNA]</scope>
    <source>
        <strain evidence="3 4">DSM 45582</strain>
    </source>
</reference>
<gene>
    <name evidence="3" type="ORF">BJ969_005258</name>
</gene>
<keyword evidence="2" id="KW-0812">Transmembrane</keyword>
<keyword evidence="2" id="KW-0472">Membrane</keyword>
<comment type="caution">
    <text evidence="3">The sequence shown here is derived from an EMBL/GenBank/DDBJ whole genome shotgun (WGS) entry which is preliminary data.</text>
</comment>
<feature type="compositionally biased region" description="Low complexity" evidence="1">
    <location>
        <begin position="88"/>
        <end position="97"/>
    </location>
</feature>
<sequence>MSVPPQGQYPPGHPRQSPGRPTRWGPPAGLPAAPSQGSFPLGTPRQPGHGQLGYQRVAAGQLGVQPGEQAPSYPQVDHGQQSCPQGYPQADPVGPQQPAQPPKKKRGVLGGVLGCAGFLLIGVLLTVGRSFAGMSGGIPEVGECVAITDDSQDDLAFETTACGTADSDHRVVQAKRNHDSCDGDYSEITQGSTRLCLIPDVTTGDCQKVPGANSAGISIPMGIDTKVPCGDPAATVEIVVAADSTAGEAVCPADAENYAVFDDPPKTFCFELLR</sequence>
<keyword evidence="2" id="KW-1133">Transmembrane helix</keyword>
<evidence type="ECO:0000313" key="4">
    <source>
        <dbReference type="Proteomes" id="UP000580474"/>
    </source>
</evidence>
<organism evidence="3 4">
    <name type="scientific">Saccharopolyspora gloriosae</name>
    <dbReference type="NCBI Taxonomy" id="455344"/>
    <lineage>
        <taxon>Bacteria</taxon>
        <taxon>Bacillati</taxon>
        <taxon>Actinomycetota</taxon>
        <taxon>Actinomycetes</taxon>
        <taxon>Pseudonocardiales</taxon>
        <taxon>Pseudonocardiaceae</taxon>
        <taxon>Saccharopolyspora</taxon>
    </lineage>
</organism>
<protein>
    <submittedName>
        <fullName evidence="3">Uncharacterized protein</fullName>
    </submittedName>
</protein>
<evidence type="ECO:0000256" key="1">
    <source>
        <dbReference type="SAM" id="MobiDB-lite"/>
    </source>
</evidence>
<accession>A0A840NJW8</accession>
<evidence type="ECO:0000313" key="3">
    <source>
        <dbReference type="EMBL" id="MBB5072170.1"/>
    </source>
</evidence>
<dbReference type="EMBL" id="JACHIV010000001">
    <property type="protein sequence ID" value="MBB5072170.1"/>
    <property type="molecule type" value="Genomic_DNA"/>
</dbReference>
<dbReference type="AlphaFoldDB" id="A0A840NJW8"/>